<dbReference type="KEGG" id="red:roselon_02451"/>
<name>W8RU71_9RHOB</name>
<dbReference type="CDD" id="cd07185">
    <property type="entry name" value="OmpA_C-like"/>
    <property type="match status" value="1"/>
</dbReference>
<dbReference type="eggNOG" id="COG2885">
    <property type="taxonomic scope" value="Bacteria"/>
</dbReference>
<keyword evidence="7" id="KW-1185">Reference proteome</keyword>
<feature type="domain" description="OmpA-like" evidence="5">
    <location>
        <begin position="102"/>
        <end position="221"/>
    </location>
</feature>
<dbReference type="Pfam" id="PF13441">
    <property type="entry name" value="Gly-zipper_YMGG"/>
    <property type="match status" value="1"/>
</dbReference>
<proteinExistence type="predicted"/>
<dbReference type="AlphaFoldDB" id="W8RU71"/>
<dbReference type="Proteomes" id="UP000019593">
    <property type="component" value="Chromosome"/>
</dbReference>
<dbReference type="InterPro" id="IPR006664">
    <property type="entry name" value="OMP_bac"/>
</dbReference>
<dbReference type="EMBL" id="CP004372">
    <property type="protein sequence ID" value="AHM04774.1"/>
    <property type="molecule type" value="Genomic_DNA"/>
</dbReference>
<reference evidence="6 7" key="1">
    <citation type="submission" date="2013-03" db="EMBL/GenBank/DDBJ databases">
        <authorList>
            <person name="Fiebig A."/>
            <person name="Goeker M."/>
            <person name="Klenk H.-P.P."/>
        </authorList>
    </citation>
    <scope>NUCLEOTIDE SEQUENCE [LARGE SCALE GENOMIC DNA]</scope>
    <source>
        <strain evidence="7">DSM 19469</strain>
    </source>
</reference>
<accession>W8RU71</accession>
<dbReference type="PATRIC" id="fig|1294273.3.peg.2422"/>
<dbReference type="PANTHER" id="PTHR30329:SF21">
    <property type="entry name" value="LIPOPROTEIN YIAD-RELATED"/>
    <property type="match status" value="1"/>
</dbReference>
<dbReference type="STRING" id="1294273.roselon_02451"/>
<keyword evidence="2 4" id="KW-0472">Membrane</keyword>
<gene>
    <name evidence="6" type="ORF">roselon_02451</name>
</gene>
<dbReference type="InterPro" id="IPR006690">
    <property type="entry name" value="OMPA-like_CS"/>
</dbReference>
<dbReference type="HOGENOM" id="CLU_016890_6_0_5"/>
<sequence length="221" mass="23148">MNLMSKTPIAVITAATLVLTGCVSNTVQDPNANRTRDGAIVGGMLGAFFGATADDDNRGRNAVLGAAAGALAGGAIGAALDRQARDLRASMANERIAIENTGEELIVTLPEGILFDFDSAAIRASLQADLRALARNLQQYPDTTVDVVGHTDSTGSAEYNQDLSARRANAVAGVLLEEGVNPARVRAFGRGESEPVPGVSVQDPSVQYLHRRVEVIIRPRA</sequence>
<evidence type="ECO:0000256" key="4">
    <source>
        <dbReference type="PROSITE-ProRule" id="PRU00473"/>
    </source>
</evidence>
<evidence type="ECO:0000259" key="5">
    <source>
        <dbReference type="PROSITE" id="PS51123"/>
    </source>
</evidence>
<evidence type="ECO:0000256" key="3">
    <source>
        <dbReference type="ARBA" id="ARBA00023237"/>
    </source>
</evidence>
<comment type="subcellular location">
    <subcellularLocation>
        <location evidence="1">Cell outer membrane</location>
    </subcellularLocation>
</comment>
<dbReference type="InterPro" id="IPR050330">
    <property type="entry name" value="Bact_OuterMem_StrucFunc"/>
</dbReference>
<dbReference type="PANTHER" id="PTHR30329">
    <property type="entry name" value="STATOR ELEMENT OF FLAGELLAR MOTOR COMPLEX"/>
    <property type="match status" value="1"/>
</dbReference>
<protein>
    <submittedName>
        <fullName evidence="6">Outer membrane protein</fullName>
    </submittedName>
</protein>
<dbReference type="OrthoDB" id="9782229at2"/>
<evidence type="ECO:0000313" key="7">
    <source>
        <dbReference type="Proteomes" id="UP000019593"/>
    </source>
</evidence>
<dbReference type="SUPFAM" id="SSF103088">
    <property type="entry name" value="OmpA-like"/>
    <property type="match status" value="1"/>
</dbReference>
<dbReference type="PROSITE" id="PS51123">
    <property type="entry name" value="OMPA_2"/>
    <property type="match status" value="1"/>
</dbReference>
<dbReference type="InterPro" id="IPR027367">
    <property type="entry name" value="Gly-zipper_YMGG"/>
</dbReference>
<dbReference type="PROSITE" id="PS01068">
    <property type="entry name" value="OMPA_1"/>
    <property type="match status" value="1"/>
</dbReference>
<dbReference type="PRINTS" id="PR01021">
    <property type="entry name" value="OMPADOMAIN"/>
</dbReference>
<dbReference type="PROSITE" id="PS51257">
    <property type="entry name" value="PROKAR_LIPOPROTEIN"/>
    <property type="match status" value="1"/>
</dbReference>
<dbReference type="InterPro" id="IPR036737">
    <property type="entry name" value="OmpA-like_sf"/>
</dbReference>
<dbReference type="InterPro" id="IPR006665">
    <property type="entry name" value="OmpA-like"/>
</dbReference>
<keyword evidence="3" id="KW-0998">Cell outer membrane</keyword>
<evidence type="ECO:0000256" key="2">
    <source>
        <dbReference type="ARBA" id="ARBA00023136"/>
    </source>
</evidence>
<dbReference type="Gene3D" id="3.30.1330.60">
    <property type="entry name" value="OmpA-like domain"/>
    <property type="match status" value="1"/>
</dbReference>
<dbReference type="RefSeq" id="WP_025312523.1">
    <property type="nucleotide sequence ID" value="NZ_CP004372.1"/>
</dbReference>
<evidence type="ECO:0000313" key="6">
    <source>
        <dbReference type="EMBL" id="AHM04774.1"/>
    </source>
</evidence>
<evidence type="ECO:0000256" key="1">
    <source>
        <dbReference type="ARBA" id="ARBA00004442"/>
    </source>
</evidence>
<dbReference type="GO" id="GO:0009279">
    <property type="term" value="C:cell outer membrane"/>
    <property type="evidence" value="ECO:0007669"/>
    <property type="project" value="UniProtKB-SubCell"/>
</dbReference>
<dbReference type="Pfam" id="PF00691">
    <property type="entry name" value="OmpA"/>
    <property type="match status" value="1"/>
</dbReference>
<organism evidence="6 7">
    <name type="scientific">Roseicyclus elongatus DSM 19469</name>
    <dbReference type="NCBI Taxonomy" id="1294273"/>
    <lineage>
        <taxon>Bacteria</taxon>
        <taxon>Pseudomonadati</taxon>
        <taxon>Pseudomonadota</taxon>
        <taxon>Alphaproteobacteria</taxon>
        <taxon>Rhodobacterales</taxon>
        <taxon>Roseobacteraceae</taxon>
        <taxon>Roseicyclus</taxon>
    </lineage>
</organism>